<evidence type="ECO:0000256" key="3">
    <source>
        <dbReference type="ARBA" id="ARBA00023125"/>
    </source>
</evidence>
<dbReference type="SUPFAM" id="SSF53822">
    <property type="entry name" value="Periplasmic binding protein-like I"/>
    <property type="match status" value="1"/>
</dbReference>
<dbReference type="SUPFAM" id="SSF47413">
    <property type="entry name" value="lambda repressor-like DNA-binding domains"/>
    <property type="match status" value="1"/>
</dbReference>
<protein>
    <submittedName>
        <fullName evidence="6">LacI family DNA-binding transcriptional regulator</fullName>
    </submittedName>
</protein>
<keyword evidence="4" id="KW-0804">Transcription</keyword>
<evidence type="ECO:0000313" key="6">
    <source>
        <dbReference type="EMBL" id="WZP14962.1"/>
    </source>
</evidence>
<dbReference type="InterPro" id="IPR028082">
    <property type="entry name" value="Peripla_BP_I"/>
</dbReference>
<dbReference type="InterPro" id="IPR000843">
    <property type="entry name" value="HTH_LacI"/>
</dbReference>
<keyword evidence="7" id="KW-1185">Reference proteome</keyword>
<dbReference type="SMART" id="SM00354">
    <property type="entry name" value="HTH_LACI"/>
    <property type="match status" value="1"/>
</dbReference>
<keyword evidence="3 6" id="KW-0238">DNA-binding</keyword>
<evidence type="ECO:0000313" key="7">
    <source>
        <dbReference type="Proteomes" id="UP001448858"/>
    </source>
</evidence>
<evidence type="ECO:0000256" key="2">
    <source>
        <dbReference type="ARBA" id="ARBA00023015"/>
    </source>
</evidence>
<evidence type="ECO:0000256" key="4">
    <source>
        <dbReference type="ARBA" id="ARBA00023163"/>
    </source>
</evidence>
<dbReference type="Pfam" id="PF00356">
    <property type="entry name" value="LacI"/>
    <property type="match status" value="1"/>
</dbReference>
<keyword evidence="2" id="KW-0805">Transcription regulation</keyword>
<proteinExistence type="predicted"/>
<dbReference type="Gene3D" id="1.10.260.40">
    <property type="entry name" value="lambda repressor-like DNA-binding domains"/>
    <property type="match status" value="1"/>
</dbReference>
<dbReference type="Pfam" id="PF13377">
    <property type="entry name" value="Peripla_BP_3"/>
    <property type="match status" value="1"/>
</dbReference>
<reference evidence="6 7" key="1">
    <citation type="submission" date="2024-04" db="EMBL/GenBank/DDBJ databases">
        <title>Arthrobacter sp. from Plains bison fecal sample.</title>
        <authorList>
            <person name="Ruzzini A."/>
        </authorList>
    </citation>
    <scope>NUCLEOTIDE SEQUENCE [LARGE SCALE GENOMIC DNA]</scope>
    <source>
        <strain evidence="6 7">EINP1</strain>
    </source>
</reference>
<keyword evidence="1" id="KW-0678">Repressor</keyword>
<gene>
    <name evidence="6" type="ORF">AAE021_12295</name>
</gene>
<sequence>MRITKMARTSAVPVLGDPAIKHQRITQRRIAELAGVSQATVSLVLNGKADDAASRIPEETRRRVLEVIRETTYVADPAARRLAGGSNKILGVFTYEPAFPSQSQDFYTPLLTGIEAQAESIGCDLLMFTSAPVTDGRRRIFHENNRLRLADGCLLLGLEMDDNELSRLAASDFPFVAIGRRETPGVPYVGADYAAGTADLVAQALEQGHDRFFLLARKSSGESVTDRRRGFHDALSNKPVSSETRITTGADLQADWAAIKAFNPTVLFIEYPAHATALYALALAEGLRVPEDLSMVVLGECSAPSDPDIDFTRLSPPRTALGSTAVTLLARIIASDEELPDSELRTLLDCPTIPGSTLTKARRKP</sequence>
<dbReference type="EMBL" id="CP151657">
    <property type="protein sequence ID" value="WZP14962.1"/>
    <property type="molecule type" value="Genomic_DNA"/>
</dbReference>
<name>A0ABZ2ZS22_9MICC</name>
<dbReference type="InterPro" id="IPR010982">
    <property type="entry name" value="Lambda_DNA-bd_dom_sf"/>
</dbReference>
<accession>A0ABZ2ZS22</accession>
<evidence type="ECO:0000256" key="1">
    <source>
        <dbReference type="ARBA" id="ARBA00022491"/>
    </source>
</evidence>
<dbReference type="PROSITE" id="PS50932">
    <property type="entry name" value="HTH_LACI_2"/>
    <property type="match status" value="1"/>
</dbReference>
<dbReference type="PANTHER" id="PTHR30146:SF148">
    <property type="entry name" value="HTH-TYPE TRANSCRIPTIONAL REPRESSOR PURR-RELATED"/>
    <property type="match status" value="1"/>
</dbReference>
<dbReference type="CDD" id="cd06267">
    <property type="entry name" value="PBP1_LacI_sugar_binding-like"/>
    <property type="match status" value="1"/>
</dbReference>
<dbReference type="InterPro" id="IPR046335">
    <property type="entry name" value="LacI/GalR-like_sensor"/>
</dbReference>
<organism evidence="6 7">
    <name type="scientific">Arthrobacter citreus</name>
    <dbReference type="NCBI Taxonomy" id="1670"/>
    <lineage>
        <taxon>Bacteria</taxon>
        <taxon>Bacillati</taxon>
        <taxon>Actinomycetota</taxon>
        <taxon>Actinomycetes</taxon>
        <taxon>Micrococcales</taxon>
        <taxon>Micrococcaceae</taxon>
        <taxon>Arthrobacter</taxon>
    </lineage>
</organism>
<dbReference type="Proteomes" id="UP001448858">
    <property type="component" value="Chromosome"/>
</dbReference>
<dbReference type="CDD" id="cd01392">
    <property type="entry name" value="HTH_LacI"/>
    <property type="match status" value="1"/>
</dbReference>
<dbReference type="PANTHER" id="PTHR30146">
    <property type="entry name" value="LACI-RELATED TRANSCRIPTIONAL REPRESSOR"/>
    <property type="match status" value="1"/>
</dbReference>
<dbReference type="RefSeq" id="WP_342022623.1">
    <property type="nucleotide sequence ID" value="NZ_CP151657.1"/>
</dbReference>
<dbReference type="GO" id="GO:0003677">
    <property type="term" value="F:DNA binding"/>
    <property type="evidence" value="ECO:0007669"/>
    <property type="project" value="UniProtKB-KW"/>
</dbReference>
<evidence type="ECO:0000259" key="5">
    <source>
        <dbReference type="PROSITE" id="PS50932"/>
    </source>
</evidence>
<feature type="domain" description="HTH lacI-type" evidence="5">
    <location>
        <begin position="25"/>
        <end position="84"/>
    </location>
</feature>
<dbReference type="Gene3D" id="3.40.50.2300">
    <property type="match status" value="2"/>
</dbReference>